<dbReference type="InterPro" id="IPR014001">
    <property type="entry name" value="Helicase_ATP-bd"/>
</dbReference>
<accession>A0A4R1HWF5</accession>
<evidence type="ECO:0000256" key="4">
    <source>
        <dbReference type="ARBA" id="ARBA00022840"/>
    </source>
</evidence>
<dbReference type="InterPro" id="IPR014014">
    <property type="entry name" value="RNA_helicase_DEAD_Q_motif"/>
</dbReference>
<feature type="domain" description="Helicase ATP-binding" evidence="8">
    <location>
        <begin position="48"/>
        <end position="221"/>
    </location>
</feature>
<dbReference type="GO" id="GO:0003676">
    <property type="term" value="F:nucleic acid binding"/>
    <property type="evidence" value="ECO:0007669"/>
    <property type="project" value="InterPro"/>
</dbReference>
<feature type="compositionally biased region" description="Low complexity" evidence="7">
    <location>
        <begin position="469"/>
        <end position="510"/>
    </location>
</feature>
<keyword evidence="2" id="KW-0378">Hydrolase</keyword>
<feature type="domain" description="Helicase C-terminal" evidence="9">
    <location>
        <begin position="244"/>
        <end position="392"/>
    </location>
</feature>
<gene>
    <name evidence="11" type="ORF">EV378_1182</name>
</gene>
<comment type="similarity">
    <text evidence="5">Belongs to the DEAD box helicase family.</text>
</comment>
<dbReference type="AlphaFoldDB" id="A0A4R1HWF5"/>
<evidence type="ECO:0000313" key="11">
    <source>
        <dbReference type="EMBL" id="TCK25375.1"/>
    </source>
</evidence>
<dbReference type="PANTHER" id="PTHR47959:SF13">
    <property type="entry name" value="ATP-DEPENDENT RNA HELICASE RHLE"/>
    <property type="match status" value="1"/>
</dbReference>
<evidence type="ECO:0000313" key="12">
    <source>
        <dbReference type="Proteomes" id="UP000295560"/>
    </source>
</evidence>
<dbReference type="SMART" id="SM00490">
    <property type="entry name" value="HELICc"/>
    <property type="match status" value="1"/>
</dbReference>
<proteinExistence type="inferred from homology"/>
<dbReference type="GO" id="GO:0003724">
    <property type="term" value="F:RNA helicase activity"/>
    <property type="evidence" value="ECO:0007669"/>
    <property type="project" value="InterPro"/>
</dbReference>
<evidence type="ECO:0000259" key="8">
    <source>
        <dbReference type="PROSITE" id="PS51192"/>
    </source>
</evidence>
<evidence type="ECO:0000259" key="10">
    <source>
        <dbReference type="PROSITE" id="PS51195"/>
    </source>
</evidence>
<dbReference type="SMART" id="SM00487">
    <property type="entry name" value="DEXDc"/>
    <property type="match status" value="1"/>
</dbReference>
<name>A0A4R1HWF5_PSEEN</name>
<dbReference type="Gene3D" id="3.40.50.300">
    <property type="entry name" value="P-loop containing nucleotide triphosphate hydrolases"/>
    <property type="match status" value="2"/>
</dbReference>
<feature type="region of interest" description="Disordered" evidence="7">
    <location>
        <begin position="382"/>
        <end position="529"/>
    </location>
</feature>
<feature type="compositionally biased region" description="Gly residues" evidence="7">
    <location>
        <begin position="418"/>
        <end position="437"/>
    </location>
</feature>
<dbReference type="InterPro" id="IPR027417">
    <property type="entry name" value="P-loop_NTPase"/>
</dbReference>
<evidence type="ECO:0000256" key="3">
    <source>
        <dbReference type="ARBA" id="ARBA00022806"/>
    </source>
</evidence>
<comment type="caution">
    <text evidence="11">The sequence shown here is derived from an EMBL/GenBank/DDBJ whole genome shotgun (WGS) entry which is preliminary data.</text>
</comment>
<dbReference type="Pfam" id="PF00271">
    <property type="entry name" value="Helicase_C"/>
    <property type="match status" value="1"/>
</dbReference>
<feature type="domain" description="DEAD-box RNA helicase Q" evidence="10">
    <location>
        <begin position="17"/>
        <end position="45"/>
    </location>
</feature>
<evidence type="ECO:0000256" key="6">
    <source>
        <dbReference type="PROSITE-ProRule" id="PRU00552"/>
    </source>
</evidence>
<keyword evidence="1" id="KW-0547">Nucleotide-binding</keyword>
<evidence type="ECO:0000256" key="5">
    <source>
        <dbReference type="ARBA" id="ARBA00038437"/>
    </source>
</evidence>
<dbReference type="EMBL" id="SMFZ01000001">
    <property type="protein sequence ID" value="TCK25375.1"/>
    <property type="molecule type" value="Genomic_DNA"/>
</dbReference>
<reference evidence="11 12" key="1">
    <citation type="submission" date="2019-03" db="EMBL/GenBank/DDBJ databases">
        <title>Sequencing the genomes of 1000 actinobacteria strains.</title>
        <authorList>
            <person name="Klenk H.-P."/>
        </authorList>
    </citation>
    <scope>NUCLEOTIDE SEQUENCE [LARGE SCALE GENOMIC DNA]</scope>
    <source>
        <strain evidence="11 12">DSM 44969</strain>
    </source>
</reference>
<dbReference type="InterPro" id="IPR001650">
    <property type="entry name" value="Helicase_C-like"/>
</dbReference>
<evidence type="ECO:0000259" key="9">
    <source>
        <dbReference type="PROSITE" id="PS51194"/>
    </source>
</evidence>
<dbReference type="GO" id="GO:0016787">
    <property type="term" value="F:hydrolase activity"/>
    <property type="evidence" value="ECO:0007669"/>
    <property type="project" value="UniProtKB-KW"/>
</dbReference>
<dbReference type="InterPro" id="IPR044742">
    <property type="entry name" value="DEAD/DEAH_RhlB"/>
</dbReference>
<keyword evidence="4" id="KW-0067">ATP-binding</keyword>
<sequence length="529" mass="54161">MARPEPPLWTVPASGMPTFAELGLPEPVVRALAAEGFTAPFPIQAATLPDTLAARDLLGRGQTGSGKTLAFGLAILSRLAGERARPKAPRGLVLVPTRELATQVVDALAPFAAALGLRTAVVVGGLSMTKQVAELRRGVDLLVATPGRLTDHTGQGTCDLSEVTITALDEADRMADMGFLPQVRAILDLTPRDGQRLLFSATLDNDVDALVARYLTDPVTRAVASAAAPVETMDHHVFQVDAADRLQVVSEIAARDGRTLFFVRTKHGADRLVKTLRRSGVAAGPLHGGKSQNARNRALDGFRSGEAPVLVATDVAARGIHIDDVGLVVHVDPPADHKAYLHRAGRTARAGEDGVVVTLATPDQRREVDDLTRQAGVTATVTTVAPGSPALAEVTGAREPSGEPVDPPKAPAQPAAGGRSGGGRSSGTRRGSGGTGRAAGERGRGGGSDRSAGGRSDGARRGSDGGSRGTSPSRGGSGARDSGSRGRSAASARPAPASGRGEGSRSGAVRMSESGGGSTPRGGGRRRGR</sequence>
<dbReference type="CDD" id="cd18787">
    <property type="entry name" value="SF2_C_DEAD"/>
    <property type="match status" value="1"/>
</dbReference>
<dbReference type="SUPFAM" id="SSF52540">
    <property type="entry name" value="P-loop containing nucleoside triphosphate hydrolases"/>
    <property type="match status" value="1"/>
</dbReference>
<keyword evidence="12" id="KW-1185">Reference proteome</keyword>
<dbReference type="CDD" id="cd00268">
    <property type="entry name" value="DEADc"/>
    <property type="match status" value="1"/>
</dbReference>
<dbReference type="GO" id="GO:0005829">
    <property type="term" value="C:cytosol"/>
    <property type="evidence" value="ECO:0007669"/>
    <property type="project" value="TreeGrafter"/>
</dbReference>
<feature type="short sequence motif" description="Q motif" evidence="6">
    <location>
        <begin position="17"/>
        <end position="45"/>
    </location>
</feature>
<evidence type="ECO:0000256" key="7">
    <source>
        <dbReference type="SAM" id="MobiDB-lite"/>
    </source>
</evidence>
<dbReference type="PROSITE" id="PS51192">
    <property type="entry name" value="HELICASE_ATP_BIND_1"/>
    <property type="match status" value="1"/>
</dbReference>
<organism evidence="11 12">
    <name type="scientific">Pseudonocardia endophytica</name>
    <dbReference type="NCBI Taxonomy" id="401976"/>
    <lineage>
        <taxon>Bacteria</taxon>
        <taxon>Bacillati</taxon>
        <taxon>Actinomycetota</taxon>
        <taxon>Actinomycetes</taxon>
        <taxon>Pseudonocardiales</taxon>
        <taxon>Pseudonocardiaceae</taxon>
        <taxon>Pseudonocardia</taxon>
    </lineage>
</organism>
<dbReference type="InterPro" id="IPR011545">
    <property type="entry name" value="DEAD/DEAH_box_helicase_dom"/>
</dbReference>
<evidence type="ECO:0000256" key="2">
    <source>
        <dbReference type="ARBA" id="ARBA00022801"/>
    </source>
</evidence>
<dbReference type="Pfam" id="PF00270">
    <property type="entry name" value="DEAD"/>
    <property type="match status" value="1"/>
</dbReference>
<dbReference type="InterPro" id="IPR050079">
    <property type="entry name" value="DEAD_box_RNA_helicase"/>
</dbReference>
<dbReference type="Proteomes" id="UP000295560">
    <property type="component" value="Unassembled WGS sequence"/>
</dbReference>
<keyword evidence="3 11" id="KW-0347">Helicase</keyword>
<dbReference type="PROSITE" id="PS51195">
    <property type="entry name" value="Q_MOTIF"/>
    <property type="match status" value="1"/>
</dbReference>
<dbReference type="PROSITE" id="PS51194">
    <property type="entry name" value="HELICASE_CTER"/>
    <property type="match status" value="1"/>
</dbReference>
<dbReference type="PANTHER" id="PTHR47959">
    <property type="entry name" value="ATP-DEPENDENT RNA HELICASE RHLE-RELATED"/>
    <property type="match status" value="1"/>
</dbReference>
<protein>
    <submittedName>
        <fullName evidence="11">Superfamily II DNA/RNA helicase</fullName>
    </submittedName>
</protein>
<dbReference type="GO" id="GO:0005524">
    <property type="term" value="F:ATP binding"/>
    <property type="evidence" value="ECO:0007669"/>
    <property type="project" value="UniProtKB-KW"/>
</dbReference>
<evidence type="ECO:0000256" key="1">
    <source>
        <dbReference type="ARBA" id="ARBA00022741"/>
    </source>
</evidence>